<sequence length="86" mass="9469">MPPQAGTPVTPQAVPHRTAAQPSKHRLLYSEIFPPLLRVLAYSTAAYFALHLTWGLLHRSEEGASQDAELTHLQRDIRAAAGTKEI</sequence>
<protein>
    <submittedName>
        <fullName evidence="2">Uncharacterized protein</fullName>
    </submittedName>
</protein>
<dbReference type="AlphaFoldDB" id="A0AAF0F7J4"/>
<reference evidence="2" key="1">
    <citation type="submission" date="2023-03" db="EMBL/GenBank/DDBJ databases">
        <title>Mating type loci evolution in Malassezia.</title>
        <authorList>
            <person name="Coelho M.A."/>
        </authorList>
    </citation>
    <scope>NUCLEOTIDE SEQUENCE</scope>
    <source>
        <strain evidence="2">CBS 9431</strain>
    </source>
</reference>
<proteinExistence type="predicted"/>
<name>A0AAF0F7J4_9BASI</name>
<feature type="region of interest" description="Disordered" evidence="1">
    <location>
        <begin position="1"/>
        <end position="20"/>
    </location>
</feature>
<dbReference type="Proteomes" id="UP001217754">
    <property type="component" value="Chromosome 5"/>
</dbReference>
<dbReference type="GeneID" id="85226510"/>
<accession>A0AAF0F7J4</accession>
<dbReference type="EMBL" id="CP119962">
    <property type="protein sequence ID" value="WFD39878.1"/>
    <property type="molecule type" value="Genomic_DNA"/>
</dbReference>
<evidence type="ECO:0000313" key="3">
    <source>
        <dbReference type="Proteomes" id="UP001217754"/>
    </source>
</evidence>
<keyword evidence="3" id="KW-1185">Reference proteome</keyword>
<gene>
    <name evidence="2" type="ORF">MJAP1_002859</name>
</gene>
<dbReference type="RefSeq" id="XP_060122775.1">
    <property type="nucleotide sequence ID" value="XM_060266792.1"/>
</dbReference>
<evidence type="ECO:0000256" key="1">
    <source>
        <dbReference type="SAM" id="MobiDB-lite"/>
    </source>
</evidence>
<organism evidence="2 3">
    <name type="scientific">Malassezia japonica</name>
    <dbReference type="NCBI Taxonomy" id="223818"/>
    <lineage>
        <taxon>Eukaryota</taxon>
        <taxon>Fungi</taxon>
        <taxon>Dikarya</taxon>
        <taxon>Basidiomycota</taxon>
        <taxon>Ustilaginomycotina</taxon>
        <taxon>Malasseziomycetes</taxon>
        <taxon>Malasseziales</taxon>
        <taxon>Malasseziaceae</taxon>
        <taxon>Malassezia</taxon>
    </lineage>
</organism>
<evidence type="ECO:0000313" key="2">
    <source>
        <dbReference type="EMBL" id="WFD39878.1"/>
    </source>
</evidence>